<evidence type="ECO:0000256" key="1">
    <source>
        <dbReference type="ARBA" id="ARBA00004370"/>
    </source>
</evidence>
<dbReference type="SUPFAM" id="SSF46565">
    <property type="entry name" value="Chaperone J-domain"/>
    <property type="match status" value="1"/>
</dbReference>
<name>A0A9W8EE39_9FUNG</name>
<comment type="subcellular location">
    <subcellularLocation>
        <location evidence="1">Membrane</location>
    </subcellularLocation>
</comment>
<dbReference type="PROSITE" id="PS50076">
    <property type="entry name" value="DNAJ_2"/>
    <property type="match status" value="1"/>
</dbReference>
<feature type="coiled-coil region" evidence="4">
    <location>
        <begin position="580"/>
        <end position="607"/>
    </location>
</feature>
<evidence type="ECO:0000313" key="8">
    <source>
        <dbReference type="EMBL" id="KAJ1982046.1"/>
    </source>
</evidence>
<keyword evidence="4" id="KW-0175">Coiled coil</keyword>
<dbReference type="OrthoDB" id="10250354at2759"/>
<evidence type="ECO:0000256" key="4">
    <source>
        <dbReference type="SAM" id="Coils"/>
    </source>
</evidence>
<gene>
    <name evidence="8" type="ORF">H4R34_001853</name>
</gene>
<proteinExistence type="predicted"/>
<dbReference type="Pfam" id="PF11875">
    <property type="entry name" value="DnaJ-like_C11_C"/>
    <property type="match status" value="1"/>
</dbReference>
<organism evidence="8 9">
    <name type="scientific">Dimargaris verticillata</name>
    <dbReference type="NCBI Taxonomy" id="2761393"/>
    <lineage>
        <taxon>Eukaryota</taxon>
        <taxon>Fungi</taxon>
        <taxon>Fungi incertae sedis</taxon>
        <taxon>Zoopagomycota</taxon>
        <taxon>Kickxellomycotina</taxon>
        <taxon>Dimargaritomycetes</taxon>
        <taxon>Dimargaritales</taxon>
        <taxon>Dimargaritaceae</taxon>
        <taxon>Dimargaris</taxon>
    </lineage>
</organism>
<dbReference type="GO" id="GO:0042407">
    <property type="term" value="P:cristae formation"/>
    <property type="evidence" value="ECO:0007669"/>
    <property type="project" value="TreeGrafter"/>
</dbReference>
<dbReference type="Gene3D" id="1.10.287.110">
    <property type="entry name" value="DnaJ domain"/>
    <property type="match status" value="1"/>
</dbReference>
<keyword evidence="9" id="KW-1185">Reference proteome</keyword>
<evidence type="ECO:0000256" key="2">
    <source>
        <dbReference type="ARBA" id="ARBA00023136"/>
    </source>
</evidence>
<dbReference type="PRINTS" id="PR00625">
    <property type="entry name" value="JDOMAIN"/>
</dbReference>
<dbReference type="CDD" id="cd06257">
    <property type="entry name" value="DnaJ"/>
    <property type="match status" value="1"/>
</dbReference>
<keyword evidence="3" id="KW-0143">Chaperone</keyword>
<dbReference type="InterPro" id="IPR052243">
    <property type="entry name" value="Mito_inner_membrane_organizer"/>
</dbReference>
<feature type="region of interest" description="Disordered" evidence="5">
    <location>
        <begin position="1"/>
        <end position="39"/>
    </location>
</feature>
<keyword evidence="2 6" id="KW-0472">Membrane</keyword>
<evidence type="ECO:0000256" key="6">
    <source>
        <dbReference type="SAM" id="Phobius"/>
    </source>
</evidence>
<evidence type="ECO:0000256" key="3">
    <source>
        <dbReference type="ARBA" id="ARBA00023186"/>
    </source>
</evidence>
<evidence type="ECO:0000256" key="5">
    <source>
        <dbReference type="SAM" id="MobiDB-lite"/>
    </source>
</evidence>
<dbReference type="PANTHER" id="PTHR44157">
    <property type="entry name" value="DNAJ HOMOLOG SUBFAMILY C MEMBER 11"/>
    <property type="match status" value="1"/>
</dbReference>
<keyword evidence="6" id="KW-1133">Transmembrane helix</keyword>
<dbReference type="InterPro" id="IPR036869">
    <property type="entry name" value="J_dom_sf"/>
</dbReference>
<dbReference type="Proteomes" id="UP001151582">
    <property type="component" value="Unassembled WGS sequence"/>
</dbReference>
<dbReference type="Pfam" id="PF22774">
    <property type="entry name" value="DNAJC11_beta-barrel"/>
    <property type="match status" value="1"/>
</dbReference>
<reference evidence="8" key="1">
    <citation type="submission" date="2022-07" db="EMBL/GenBank/DDBJ databases">
        <title>Phylogenomic reconstructions and comparative analyses of Kickxellomycotina fungi.</title>
        <authorList>
            <person name="Reynolds N.K."/>
            <person name="Stajich J.E."/>
            <person name="Barry K."/>
            <person name="Grigoriev I.V."/>
            <person name="Crous P."/>
            <person name="Smith M.E."/>
        </authorList>
    </citation>
    <scope>NUCLEOTIDE SEQUENCE</scope>
    <source>
        <strain evidence="8">RSA 567</strain>
    </source>
</reference>
<dbReference type="EMBL" id="JANBQB010000103">
    <property type="protein sequence ID" value="KAJ1982046.1"/>
    <property type="molecule type" value="Genomic_DNA"/>
</dbReference>
<dbReference type="InterPro" id="IPR001623">
    <property type="entry name" value="DnaJ_domain"/>
</dbReference>
<dbReference type="Pfam" id="PF00226">
    <property type="entry name" value="DnaJ"/>
    <property type="match status" value="1"/>
</dbReference>
<dbReference type="AlphaFoldDB" id="A0A9W8EE39"/>
<evidence type="ECO:0000259" key="7">
    <source>
        <dbReference type="PROSITE" id="PS50076"/>
    </source>
</evidence>
<dbReference type="InterPro" id="IPR024586">
    <property type="entry name" value="DnaJ-like_C11_C"/>
</dbReference>
<feature type="domain" description="J" evidence="7">
    <location>
        <begin position="56"/>
        <end position="124"/>
    </location>
</feature>
<evidence type="ECO:0000313" key="9">
    <source>
        <dbReference type="Proteomes" id="UP001151582"/>
    </source>
</evidence>
<protein>
    <recommendedName>
        <fullName evidence="7">J domain-containing protein</fullName>
    </recommendedName>
</protein>
<dbReference type="InterPro" id="IPR018253">
    <property type="entry name" value="DnaJ_domain_CS"/>
</dbReference>
<sequence>MGRPSGPKNRHFASQGGDASVSLSEEWTEALLEPEDPTATDSTLDLLEKEITARQNLYAVLNLSVSASDDEIRDNYKRLCLAFHPDKHHDPRHHQAARMQFDKIQRAYEVLSNPRLRALYDEMGEAGLDMSGDDSREDKESSGVIFEQSQVGQRFKTRKELREEIEHKILRTRQEALHNLIQSKGEIEICLNAVPVLEFLTGDFNDDEDDEDDDDDDIGNELLANGSTKGYVVVPTDSGQPVHIPGPAGPVPCTSHQGAATLKDSALWLTSPVRHAWAQVAKADVEMLKVKHSFEVPVTETIRAVIVGNLVSSNGRGEGNVATIIKHHHSSDLNTEYGLTLGKTCVALFKAHYQLGATGFSNLSATMSKTSRPPLVNVTLGRMITPTISLYTSVKSGAWTLGSWGHSASRRHPTPMPVSSRLVTFPYSSMALGLFRQAKKHNMSGEFQAGMQSSHLSASYNRKLDVGVVLQTSMTLSQTSGVACTLGTENRLTANTKLGWMIQFGYPLGVNFHLKVSRLGQKISIPLVLAQGPSVTILGLAVMLPVLTTAVLNHWVVQPYRQQRLMAKINYLREEYHETLAAKRQEAEDAVAMLQSLAEKRRAHEEKCDGLVVLEAWYGSFSPAAKNANGPSDPFAVTTQSGTGETVTGIFPLALRQVLARIPLPFFTQPNPETTNDTLVVDPSQPKLIDVTIPLQAMVTESKLVIPGGKSKADLIGFYDPCFGEPKQLQVTYRFHGRLHTAMIKDTAPLACPLKSHLL</sequence>
<dbReference type="InterPro" id="IPR055225">
    <property type="entry name" value="DNAJC11-like_beta-barrel"/>
</dbReference>
<dbReference type="GO" id="GO:0016020">
    <property type="term" value="C:membrane"/>
    <property type="evidence" value="ECO:0007669"/>
    <property type="project" value="UniProtKB-SubCell"/>
</dbReference>
<feature type="transmembrane region" description="Helical" evidence="6">
    <location>
        <begin position="535"/>
        <end position="556"/>
    </location>
</feature>
<dbReference type="PANTHER" id="PTHR44157:SF1">
    <property type="entry name" value="DNAJ HOMOLOG SUBFAMILY C MEMBER 11"/>
    <property type="match status" value="1"/>
</dbReference>
<dbReference type="PROSITE" id="PS00636">
    <property type="entry name" value="DNAJ_1"/>
    <property type="match status" value="1"/>
</dbReference>
<keyword evidence="6" id="KW-0812">Transmembrane</keyword>
<comment type="caution">
    <text evidence="8">The sequence shown here is derived from an EMBL/GenBank/DDBJ whole genome shotgun (WGS) entry which is preliminary data.</text>
</comment>
<dbReference type="SMART" id="SM00271">
    <property type="entry name" value="DnaJ"/>
    <property type="match status" value="1"/>
</dbReference>
<accession>A0A9W8EE39</accession>
<feature type="compositionally biased region" description="Acidic residues" evidence="5">
    <location>
        <begin position="26"/>
        <end position="38"/>
    </location>
</feature>
<dbReference type="GO" id="GO:0005739">
    <property type="term" value="C:mitochondrion"/>
    <property type="evidence" value="ECO:0007669"/>
    <property type="project" value="GOC"/>
</dbReference>